<dbReference type="AlphaFoldDB" id="A0AAU7T5C2"/>
<evidence type="ECO:0000313" key="2">
    <source>
        <dbReference type="EMBL" id="XBV21965.1"/>
    </source>
</evidence>
<gene>
    <name evidence="2" type="ORF">ABN611_25795</name>
</gene>
<dbReference type="RefSeq" id="WP_350274815.1">
    <property type="nucleotide sequence ID" value="NZ_CP158165.1"/>
</dbReference>
<name>A0AAU7T5C2_9ACTN</name>
<proteinExistence type="predicted"/>
<organism evidence="2">
    <name type="scientific">Kribbella sp. HUAS MG21</name>
    <dbReference type="NCBI Taxonomy" id="3160966"/>
    <lineage>
        <taxon>Bacteria</taxon>
        <taxon>Bacillati</taxon>
        <taxon>Actinomycetota</taxon>
        <taxon>Actinomycetes</taxon>
        <taxon>Propionibacteriales</taxon>
        <taxon>Kribbellaceae</taxon>
        <taxon>Kribbella</taxon>
    </lineage>
</organism>
<dbReference type="EMBL" id="CP158165">
    <property type="protein sequence ID" value="XBV21965.1"/>
    <property type="molecule type" value="Genomic_DNA"/>
</dbReference>
<feature type="region of interest" description="Disordered" evidence="1">
    <location>
        <begin position="408"/>
        <end position="428"/>
    </location>
</feature>
<evidence type="ECO:0000256" key="1">
    <source>
        <dbReference type="SAM" id="MobiDB-lite"/>
    </source>
</evidence>
<sequence length="428" mass="46442">MIDGRFERTDQLAGDWIRRLDNALGRSHRFDVRNLYRWTGPDRRSVAHADGSITLNQETALWMSVVGDRLYNAHYQGEFPPPARRELASIRAALADFGDTYLDAVQPQDRTAGPAARALDAGVRANTVDISGILDGMYGLSGVYPGIEQLEGPDRQPLLQGAAAALTEQLSRRVGMRPGEFDAMLRQTPAAQRFDVLADHLIAKDPQQPRLPDGSPRRLPADHLDRLKALLAHELETTFQDLSEQDPQGSRQAGRAAVERAVRNIARRTADFRETIQTDQRGYAQVASLMSTVQTALSTSRASTAAGRESGALTLHRKPRTSYWSGELRESVDTPGAAGPDRSLTFDRDRVIAVLAAVDPSQPPSQAFRSAVHTVAARAARLCNPEGAVPADDVGQALEDALTRDFAAQPGAAPSLRPGLRIPTPSSG</sequence>
<accession>A0AAU7T5C2</accession>
<reference evidence="2" key="1">
    <citation type="submission" date="2024-06" db="EMBL/GenBank/DDBJ databases">
        <title>Kribbella sp. strain HUAS MG21 genome sequences.</title>
        <authorList>
            <person name="Mo P."/>
        </authorList>
    </citation>
    <scope>NUCLEOTIDE SEQUENCE</scope>
    <source>
        <strain evidence="2">HUAS MG21</strain>
    </source>
</reference>
<protein>
    <submittedName>
        <fullName evidence="2">Uncharacterized protein</fullName>
    </submittedName>
</protein>